<dbReference type="EMBL" id="JAMXFF010000024">
    <property type="protein sequence ID" value="MCT7967870.1"/>
    <property type="molecule type" value="Genomic_DNA"/>
</dbReference>
<reference evidence="2 3" key="1">
    <citation type="journal article" date="2022" name="Front. Microbiol.">
        <title>High genomic differentiation and limited gene flow indicate recent cryptic speciation within the genus Laspinema (cyanobacteria).</title>
        <authorList>
            <person name="Stanojkovic A."/>
            <person name="Skoupy S."/>
            <person name="Skaloud P."/>
            <person name="Dvorak P."/>
        </authorList>
    </citation>
    <scope>NUCLEOTIDE SEQUENCE [LARGE SCALE GENOMIC DNA]</scope>
    <source>
        <strain evidence="2 3">D2a</strain>
    </source>
</reference>
<evidence type="ECO:0000313" key="2">
    <source>
        <dbReference type="EMBL" id="MCT7967870.1"/>
    </source>
</evidence>
<comment type="caution">
    <text evidence="2">The sequence shown here is derived from an EMBL/GenBank/DDBJ whole genome shotgun (WGS) entry which is preliminary data.</text>
</comment>
<gene>
    <name evidence="2" type="ORF">NG799_16135</name>
</gene>
<name>A0ABT2MSZ4_9CYAN</name>
<keyword evidence="1" id="KW-0812">Transmembrane</keyword>
<sequence>MFDLICEFSRTHCIAICAFLVPANLLATLQTLIFMGLGTQKLQIRVMAAIASFYATVMILHVVSWFLVGVVMAPTYILLALASLCLSINIWGIVHSPRVIPLLRRI</sequence>
<keyword evidence="3" id="KW-1185">Reference proteome</keyword>
<dbReference type="Proteomes" id="UP001525890">
    <property type="component" value="Unassembled WGS sequence"/>
</dbReference>
<keyword evidence="1" id="KW-1133">Transmembrane helix</keyword>
<proteinExistence type="predicted"/>
<evidence type="ECO:0000313" key="3">
    <source>
        <dbReference type="Proteomes" id="UP001525890"/>
    </source>
</evidence>
<evidence type="ECO:0000256" key="1">
    <source>
        <dbReference type="SAM" id="Phobius"/>
    </source>
</evidence>
<dbReference type="RefSeq" id="WP_367291339.1">
    <property type="nucleotide sequence ID" value="NZ_JAMXFF010000024.1"/>
</dbReference>
<organism evidence="2 3">
    <name type="scientific">Laspinema palackyanum D2a</name>
    <dbReference type="NCBI Taxonomy" id="2953684"/>
    <lineage>
        <taxon>Bacteria</taxon>
        <taxon>Bacillati</taxon>
        <taxon>Cyanobacteriota</taxon>
        <taxon>Cyanophyceae</taxon>
        <taxon>Oscillatoriophycideae</taxon>
        <taxon>Oscillatoriales</taxon>
        <taxon>Laspinemataceae</taxon>
        <taxon>Laspinema</taxon>
        <taxon>Laspinema palackyanum</taxon>
    </lineage>
</organism>
<feature type="transmembrane region" description="Helical" evidence="1">
    <location>
        <begin position="73"/>
        <end position="94"/>
    </location>
</feature>
<feature type="transmembrane region" description="Helical" evidence="1">
    <location>
        <begin position="46"/>
        <end position="67"/>
    </location>
</feature>
<keyword evidence="1" id="KW-0472">Membrane</keyword>
<accession>A0ABT2MSZ4</accession>
<feature type="transmembrane region" description="Helical" evidence="1">
    <location>
        <begin position="12"/>
        <end position="34"/>
    </location>
</feature>
<protein>
    <submittedName>
        <fullName evidence="2">Uncharacterized protein</fullName>
    </submittedName>
</protein>